<feature type="region of interest" description="Disordered" evidence="1">
    <location>
        <begin position="1"/>
        <end position="47"/>
    </location>
</feature>
<keyword evidence="3" id="KW-1185">Reference proteome</keyword>
<name>A0AAE0ZXD6_9GAST</name>
<dbReference type="EMBL" id="JAWDGP010003079">
    <property type="protein sequence ID" value="KAK3777458.1"/>
    <property type="molecule type" value="Genomic_DNA"/>
</dbReference>
<accession>A0AAE0ZXD6</accession>
<gene>
    <name evidence="2" type="ORF">RRG08_032561</name>
</gene>
<feature type="region of interest" description="Disordered" evidence="1">
    <location>
        <begin position="73"/>
        <end position="100"/>
    </location>
</feature>
<protein>
    <submittedName>
        <fullName evidence="2">Uncharacterized protein</fullName>
    </submittedName>
</protein>
<evidence type="ECO:0000313" key="3">
    <source>
        <dbReference type="Proteomes" id="UP001283361"/>
    </source>
</evidence>
<evidence type="ECO:0000256" key="1">
    <source>
        <dbReference type="SAM" id="MobiDB-lite"/>
    </source>
</evidence>
<dbReference type="Proteomes" id="UP001283361">
    <property type="component" value="Unassembled WGS sequence"/>
</dbReference>
<evidence type="ECO:0000313" key="2">
    <source>
        <dbReference type="EMBL" id="KAK3777458.1"/>
    </source>
</evidence>
<proteinExistence type="predicted"/>
<organism evidence="2 3">
    <name type="scientific">Elysia crispata</name>
    <name type="common">lettuce slug</name>
    <dbReference type="NCBI Taxonomy" id="231223"/>
    <lineage>
        <taxon>Eukaryota</taxon>
        <taxon>Metazoa</taxon>
        <taxon>Spiralia</taxon>
        <taxon>Lophotrochozoa</taxon>
        <taxon>Mollusca</taxon>
        <taxon>Gastropoda</taxon>
        <taxon>Heterobranchia</taxon>
        <taxon>Euthyneura</taxon>
        <taxon>Panpulmonata</taxon>
        <taxon>Sacoglossa</taxon>
        <taxon>Placobranchoidea</taxon>
        <taxon>Plakobranchidae</taxon>
        <taxon>Elysia</taxon>
    </lineage>
</organism>
<feature type="compositionally biased region" description="Acidic residues" evidence="1">
    <location>
        <begin position="13"/>
        <end position="40"/>
    </location>
</feature>
<sequence length="100" mass="10898">MKEKDTGDNSDNVVEEAEEQSENEGDDDSDVDNENEDDVGLDGGDGCYSIVMGRLLIMMRMAMAMVVVKPHHSNRGEVGSKSPTPDNDPFRLSSAVTEHP</sequence>
<comment type="caution">
    <text evidence="2">The sequence shown here is derived from an EMBL/GenBank/DDBJ whole genome shotgun (WGS) entry which is preliminary data.</text>
</comment>
<dbReference type="AlphaFoldDB" id="A0AAE0ZXD6"/>
<reference evidence="2" key="1">
    <citation type="journal article" date="2023" name="G3 (Bethesda)">
        <title>A reference genome for the long-term kleptoplast-retaining sea slug Elysia crispata morphotype clarki.</title>
        <authorList>
            <person name="Eastman K.E."/>
            <person name="Pendleton A.L."/>
            <person name="Shaikh M.A."/>
            <person name="Suttiyut T."/>
            <person name="Ogas R."/>
            <person name="Tomko P."/>
            <person name="Gavelis G."/>
            <person name="Widhalm J.R."/>
            <person name="Wisecaver J.H."/>
        </authorList>
    </citation>
    <scope>NUCLEOTIDE SEQUENCE</scope>
    <source>
        <strain evidence="2">ECLA1</strain>
    </source>
</reference>